<reference evidence="6" key="1">
    <citation type="submission" date="2014-07" db="EMBL/GenBank/DDBJ databases">
        <title>Genome sequencing of plant-pathogenic Streptomyces species.</title>
        <authorList>
            <person name="Harrison J."/>
            <person name="Sapp M."/>
            <person name="Thwaites R."/>
            <person name="Studholme D.J."/>
        </authorList>
    </citation>
    <scope>NUCLEOTIDE SEQUENCE [LARGE SCALE GENOMIC DNA]</scope>
    <source>
        <strain evidence="6">NCPPB 4445</strain>
    </source>
</reference>
<dbReference type="GO" id="GO:0008483">
    <property type="term" value="F:transaminase activity"/>
    <property type="evidence" value="ECO:0007669"/>
    <property type="project" value="UniProtKB-KW"/>
</dbReference>
<dbReference type="RefSeq" id="WP_050375080.1">
    <property type="nucleotide sequence ID" value="NZ_KQ257834.1"/>
</dbReference>
<protein>
    <submittedName>
        <fullName evidence="5">Pyridoxalphosphate dependent aminotransferase, class III</fullName>
    </submittedName>
</protein>
<evidence type="ECO:0000313" key="6">
    <source>
        <dbReference type="Proteomes" id="UP000037151"/>
    </source>
</evidence>
<evidence type="ECO:0000256" key="3">
    <source>
        <dbReference type="ARBA" id="ARBA00022679"/>
    </source>
</evidence>
<dbReference type="InterPro" id="IPR005814">
    <property type="entry name" value="Aminotrans_3"/>
</dbReference>
<dbReference type="PANTHER" id="PTHR11986:SF79">
    <property type="entry name" value="ACETYLORNITHINE AMINOTRANSFERASE, MITOCHONDRIAL"/>
    <property type="match status" value="1"/>
</dbReference>
<dbReference type="InterPro" id="IPR015422">
    <property type="entry name" value="PyrdxlP-dep_Trfase_small"/>
</dbReference>
<dbReference type="Gene3D" id="3.40.50.720">
    <property type="entry name" value="NAD(P)-binding Rossmann-like Domain"/>
    <property type="match status" value="1"/>
</dbReference>
<dbReference type="PATRIC" id="fig|42234.21.peg.8368"/>
<evidence type="ECO:0000256" key="1">
    <source>
        <dbReference type="ARBA" id="ARBA00001933"/>
    </source>
</evidence>
<comment type="cofactor">
    <cofactor evidence="1">
        <name>pyridoxal 5'-phosphate</name>
        <dbReference type="ChEBI" id="CHEBI:597326"/>
    </cofactor>
</comment>
<dbReference type="AlphaFoldDB" id="A0A0L0JIH8"/>
<sequence length="942" mass="100468">MAGPIRFSDSSLTELLGAFGTDVEYVRAKGDTLFYRASDGTEVAVLDLLSGVGSLILGHNHPDLVAEAKRFLDADSPVHTQMSVHTGADEVGRLLNEIIHREFPGAEDYLIFLANSGAEAVEGAVKHAEFDRLHRATRLLEEIECNAGDAIAAVRSGSVRLPDGLPSLPPGHPVPTTVEEFESVLAELLAGNREKLGRPPVFFALERSFHGKLVGSVQLTHGPAYRAPFATLGRATRFVPPDRPDVLRTIADEERVTVFDVVARDGRIDIVERDFPVFAALIVEPVQSEGGIHVLTEEFATAVREICDDIGCPVVVDEIQSGMGRCGAFFAGSLNGFRGDYITLSKSLGGGLAKVSATLVRASLYRKEFEFVHSSTFGRDGFSTAIALKTLQILEADGGKAYERAAERGERLLHMLRGLAGTYPDVIADVRGRGLLLGLEFTPQYTATSAIIRQHTLTGTFGQLVAGYLLRVHGIRMLPTGSAPNVLRIEPSIYLGDAEITQLEEALTELCAVLRSQDALHLVHPVISPETRPAVAVRDFSAPPDDQSGRPDDQRPARKVAVISYLLTPGTLRELDPSLGELDDRQLETYGRRLEPLRAMPPLPPTRIDSPLGTSVELTVYPLAVTSQRMAERIRQGRHDEIRQDVEAYARVIRDLGCEIAGIGCHAGTATARVPGITFTSGLALTAATALQDLTAAAEERHGLTLAVLGGAGRVGSTCAALAAEDVSKIVLVGSGRDGSEQRLRAAAHRVYQEAWSRIAEGGELTGIPALLGKEPLIDGWLREQRPGDEPSGELIARYLQDRYGTDPYVTVTDDLSALAEGHLVLSAVTSPTPALTGKHLRAGAVVCDVAVPASTVDSAALLRDGIRYVRSGILAAPGGAGLPAGARGGLGDGELFAGMAEAVVLGLADTAPEQFGGPVTRSRAHDILALAHRHGFTQTTF</sequence>
<evidence type="ECO:0000256" key="4">
    <source>
        <dbReference type="ARBA" id="ARBA00022898"/>
    </source>
</evidence>
<dbReference type="PANTHER" id="PTHR11986">
    <property type="entry name" value="AMINOTRANSFERASE CLASS III"/>
    <property type="match status" value="1"/>
</dbReference>
<evidence type="ECO:0000256" key="2">
    <source>
        <dbReference type="ARBA" id="ARBA00022576"/>
    </source>
</evidence>
<dbReference type="InterPro" id="IPR015424">
    <property type="entry name" value="PyrdxlP-dep_Trfase"/>
</dbReference>
<keyword evidence="3 5" id="KW-0808">Transferase</keyword>
<keyword evidence="2 5" id="KW-0032">Aminotransferase</keyword>
<dbReference type="InterPro" id="IPR050103">
    <property type="entry name" value="Class-III_PLP-dep_AT"/>
</dbReference>
<dbReference type="InterPro" id="IPR015421">
    <property type="entry name" value="PyrdxlP-dep_Trfase_major"/>
</dbReference>
<dbReference type="GO" id="GO:0030170">
    <property type="term" value="F:pyridoxal phosphate binding"/>
    <property type="evidence" value="ECO:0007669"/>
    <property type="project" value="InterPro"/>
</dbReference>
<accession>A0A0L0JIH8</accession>
<dbReference type="EMBL" id="JPPY01000228">
    <property type="protein sequence ID" value="KND25264.1"/>
    <property type="molecule type" value="Genomic_DNA"/>
</dbReference>
<dbReference type="Pfam" id="PF00202">
    <property type="entry name" value="Aminotran_3"/>
    <property type="match status" value="1"/>
</dbReference>
<dbReference type="SUPFAM" id="SSF53383">
    <property type="entry name" value="PLP-dependent transferases"/>
    <property type="match status" value="1"/>
</dbReference>
<gene>
    <name evidence="5" type="ORF">IQ63_40705</name>
</gene>
<evidence type="ECO:0000313" key="5">
    <source>
        <dbReference type="EMBL" id="KND25264.1"/>
    </source>
</evidence>
<dbReference type="Gene3D" id="3.90.1150.10">
    <property type="entry name" value="Aspartate Aminotransferase, domain 1"/>
    <property type="match status" value="1"/>
</dbReference>
<comment type="caution">
    <text evidence="5">The sequence shown here is derived from an EMBL/GenBank/DDBJ whole genome shotgun (WGS) entry which is preliminary data.</text>
</comment>
<name>A0A0L0JIH8_9ACTN</name>
<proteinExistence type="predicted"/>
<dbReference type="OrthoDB" id="9801052at2"/>
<keyword evidence="4" id="KW-0663">Pyridoxal phosphate</keyword>
<organism evidence="5 6">
    <name type="scientific">Streptomyces acidiscabies</name>
    <dbReference type="NCBI Taxonomy" id="42234"/>
    <lineage>
        <taxon>Bacteria</taxon>
        <taxon>Bacillati</taxon>
        <taxon>Actinomycetota</taxon>
        <taxon>Actinomycetes</taxon>
        <taxon>Kitasatosporales</taxon>
        <taxon>Streptomycetaceae</taxon>
        <taxon>Streptomyces</taxon>
    </lineage>
</organism>
<dbReference type="Proteomes" id="UP000037151">
    <property type="component" value="Unassembled WGS sequence"/>
</dbReference>
<dbReference type="GO" id="GO:0042802">
    <property type="term" value="F:identical protein binding"/>
    <property type="evidence" value="ECO:0007669"/>
    <property type="project" value="TreeGrafter"/>
</dbReference>
<dbReference type="Gene3D" id="3.40.640.10">
    <property type="entry name" value="Type I PLP-dependent aspartate aminotransferase-like (Major domain)"/>
    <property type="match status" value="1"/>
</dbReference>